<gene>
    <name evidence="1" type="ORF">PFISCL1PPCAC_24018</name>
</gene>
<name>A0AAV5WP33_9BILA</name>
<feature type="non-terminal residue" evidence="1">
    <location>
        <position position="85"/>
    </location>
</feature>
<dbReference type="AlphaFoldDB" id="A0AAV5WP33"/>
<keyword evidence="2" id="KW-1185">Reference proteome</keyword>
<protein>
    <submittedName>
        <fullName evidence="1">Uncharacterized protein</fullName>
    </submittedName>
</protein>
<comment type="caution">
    <text evidence="1">The sequence shown here is derived from an EMBL/GenBank/DDBJ whole genome shotgun (WGS) entry which is preliminary data.</text>
</comment>
<proteinExistence type="predicted"/>
<dbReference type="EMBL" id="BTSY01000006">
    <property type="protein sequence ID" value="GMT32721.1"/>
    <property type="molecule type" value="Genomic_DNA"/>
</dbReference>
<evidence type="ECO:0000313" key="2">
    <source>
        <dbReference type="Proteomes" id="UP001432322"/>
    </source>
</evidence>
<evidence type="ECO:0000313" key="1">
    <source>
        <dbReference type="EMBL" id="GMT32721.1"/>
    </source>
</evidence>
<sequence length="85" mass="10148">MIRNAREEERQEAFERAKYEARTTFADALMQAKRSIHRTEEQRTKMNLQRLIEREEAWIESEKNPSNEDLIARGRAVRTEVALLM</sequence>
<accession>A0AAV5WP33</accession>
<dbReference type="Proteomes" id="UP001432322">
    <property type="component" value="Unassembled WGS sequence"/>
</dbReference>
<organism evidence="1 2">
    <name type="scientific">Pristionchus fissidentatus</name>
    <dbReference type="NCBI Taxonomy" id="1538716"/>
    <lineage>
        <taxon>Eukaryota</taxon>
        <taxon>Metazoa</taxon>
        <taxon>Ecdysozoa</taxon>
        <taxon>Nematoda</taxon>
        <taxon>Chromadorea</taxon>
        <taxon>Rhabditida</taxon>
        <taxon>Rhabditina</taxon>
        <taxon>Diplogasteromorpha</taxon>
        <taxon>Diplogasteroidea</taxon>
        <taxon>Neodiplogasteridae</taxon>
        <taxon>Pristionchus</taxon>
    </lineage>
</organism>
<reference evidence="1" key="1">
    <citation type="submission" date="2023-10" db="EMBL/GenBank/DDBJ databases">
        <title>Genome assembly of Pristionchus species.</title>
        <authorList>
            <person name="Yoshida K."/>
            <person name="Sommer R.J."/>
        </authorList>
    </citation>
    <scope>NUCLEOTIDE SEQUENCE</scope>
    <source>
        <strain evidence="1">RS5133</strain>
    </source>
</reference>